<dbReference type="Proteomes" id="UP000230750">
    <property type="component" value="Unassembled WGS sequence"/>
</dbReference>
<dbReference type="AlphaFoldDB" id="A0A2G8LNW7"/>
<evidence type="ECO:0000259" key="2">
    <source>
        <dbReference type="Pfam" id="PF23565"/>
    </source>
</evidence>
<feature type="compositionally biased region" description="Polar residues" evidence="1">
    <location>
        <begin position="20"/>
        <end position="44"/>
    </location>
</feature>
<feature type="compositionally biased region" description="Basic and acidic residues" evidence="1">
    <location>
        <begin position="9"/>
        <end position="19"/>
    </location>
</feature>
<feature type="domain" description="TANGO6 N-terminal" evidence="3">
    <location>
        <begin position="49"/>
        <end position="126"/>
    </location>
</feature>
<gene>
    <name evidence="4" type="ORF">BSL78_01102</name>
</gene>
<dbReference type="OrthoDB" id="39591at2759"/>
<name>A0A2G8LNW7_STIJA</name>
<evidence type="ECO:0000259" key="3">
    <source>
        <dbReference type="Pfam" id="PF25267"/>
    </source>
</evidence>
<dbReference type="InterPro" id="IPR039600">
    <property type="entry name" value="TANGO6/Rtp1"/>
</dbReference>
<dbReference type="GO" id="GO:0009306">
    <property type="term" value="P:protein secretion"/>
    <property type="evidence" value="ECO:0007669"/>
    <property type="project" value="TreeGrafter"/>
</dbReference>
<feature type="domain" description="TANGO6 HEAT repeat" evidence="2">
    <location>
        <begin position="128"/>
        <end position="291"/>
    </location>
</feature>
<organism evidence="4 5">
    <name type="scientific">Stichopus japonicus</name>
    <name type="common">Sea cucumber</name>
    <dbReference type="NCBI Taxonomy" id="307972"/>
    <lineage>
        <taxon>Eukaryota</taxon>
        <taxon>Metazoa</taxon>
        <taxon>Echinodermata</taxon>
        <taxon>Eleutherozoa</taxon>
        <taxon>Echinozoa</taxon>
        <taxon>Holothuroidea</taxon>
        <taxon>Aspidochirotacea</taxon>
        <taxon>Aspidochirotida</taxon>
        <taxon>Stichopodidae</taxon>
        <taxon>Apostichopus</taxon>
    </lineage>
</organism>
<keyword evidence="5" id="KW-1185">Reference proteome</keyword>
<reference evidence="4 5" key="1">
    <citation type="journal article" date="2017" name="PLoS Biol.">
        <title>The sea cucumber genome provides insights into morphological evolution and visceral regeneration.</title>
        <authorList>
            <person name="Zhang X."/>
            <person name="Sun L."/>
            <person name="Yuan J."/>
            <person name="Sun Y."/>
            <person name="Gao Y."/>
            <person name="Zhang L."/>
            <person name="Li S."/>
            <person name="Dai H."/>
            <person name="Hamel J.F."/>
            <person name="Liu C."/>
            <person name="Yu Y."/>
            <person name="Liu S."/>
            <person name="Lin W."/>
            <person name="Guo K."/>
            <person name="Jin S."/>
            <person name="Xu P."/>
            <person name="Storey K.B."/>
            <person name="Huan P."/>
            <person name="Zhang T."/>
            <person name="Zhou Y."/>
            <person name="Zhang J."/>
            <person name="Lin C."/>
            <person name="Li X."/>
            <person name="Xing L."/>
            <person name="Huo D."/>
            <person name="Sun M."/>
            <person name="Wang L."/>
            <person name="Mercier A."/>
            <person name="Li F."/>
            <person name="Yang H."/>
            <person name="Xiang J."/>
        </authorList>
    </citation>
    <scope>NUCLEOTIDE SEQUENCE [LARGE SCALE GENOMIC DNA]</scope>
    <source>
        <strain evidence="4">Shaxun</strain>
        <tissue evidence="4">Muscle</tissue>
    </source>
</reference>
<dbReference type="Pfam" id="PF25267">
    <property type="entry name" value="TANGO6_N"/>
    <property type="match status" value="1"/>
</dbReference>
<feature type="region of interest" description="Disordered" evidence="1">
    <location>
        <begin position="1"/>
        <end position="53"/>
    </location>
</feature>
<proteinExistence type="predicted"/>
<protein>
    <submittedName>
        <fullName evidence="4">Putative transport and Golgi organization protein 6-like isoform X4</fullName>
    </submittedName>
</protein>
<evidence type="ECO:0000313" key="5">
    <source>
        <dbReference type="Proteomes" id="UP000230750"/>
    </source>
</evidence>
<dbReference type="InterPro" id="IPR057347">
    <property type="entry name" value="TANGO6_N"/>
</dbReference>
<accession>A0A2G8LNW7</accession>
<dbReference type="InterPro" id="IPR057407">
    <property type="entry name" value="HEAT_TANGO6"/>
</dbReference>
<evidence type="ECO:0000256" key="1">
    <source>
        <dbReference type="SAM" id="MobiDB-lite"/>
    </source>
</evidence>
<dbReference type="EMBL" id="MRZV01000021">
    <property type="protein sequence ID" value="PIK61959.1"/>
    <property type="molecule type" value="Genomic_DNA"/>
</dbReference>
<dbReference type="Pfam" id="PF23565">
    <property type="entry name" value="ARM_TANGO6"/>
    <property type="match status" value="1"/>
</dbReference>
<evidence type="ECO:0000313" key="4">
    <source>
        <dbReference type="EMBL" id="PIK61959.1"/>
    </source>
</evidence>
<comment type="caution">
    <text evidence="4">The sequence shown here is derived from an EMBL/GenBank/DDBJ whole genome shotgun (WGS) entry which is preliminary data.</text>
</comment>
<dbReference type="PANTHER" id="PTHR20959">
    <property type="entry name" value="TRANSPORT AND GOLGI ORGANIZATION PROTEIN 6 FAMILY MEMBER"/>
    <property type="match status" value="1"/>
</dbReference>
<dbReference type="PANTHER" id="PTHR20959:SF1">
    <property type="entry name" value="TRANSPORT AND GOLGI ORGANIZATION PROTEIN 6 HOMOLOG"/>
    <property type="match status" value="1"/>
</dbReference>
<sequence>MSSLLQLLHEPRSEGKEGGDSNNAASVNTAENSIRSDTTGSATASDEFETTSKAVDQMDRQKFCQQNLKRLLEKAYQPAVIRELLVLQGGPGGSKNTEKGRALSKNPLPRSPSWLRGVCAGLLIERIVQKQGVQCLLRSVLDISGDSSTELPDNTEGEVVTIATEGNLTKCVENLCKVYLEGSEPSSVLLETLYPVMLPLYQLYISTKESVSDYRPVVEKLLLLGLQSCDHAASVELVAFITEVKGHKSIPECIKTSISSKGRLVESLLSVVCTRDSVFSGEQSAACCADLLLAGKGKLDGLAADFFILVLKELSFLLDEEDDDGKSSGDSRPEEELLLAVESRQLQQISHVQRSLRVLALVSSLCEGLGPTVLQSLEHMIMFAQATLERACKHLEREGRNLLGGFEAETVMFAFGLISAIIGGKTQKKVTTENRESLKALLPLLERIASQHPSETLQQMAADLRIAIATQGAVWTENATEMLHKIGKIDKQIPKKRKRL</sequence>